<accession>A0A2N5V0B5</accession>
<evidence type="ECO:0000313" key="2">
    <source>
        <dbReference type="EMBL" id="PLW43450.1"/>
    </source>
</evidence>
<feature type="compositionally biased region" description="Low complexity" evidence="1">
    <location>
        <begin position="912"/>
        <end position="928"/>
    </location>
</feature>
<feature type="compositionally biased region" description="Polar residues" evidence="1">
    <location>
        <begin position="297"/>
        <end position="308"/>
    </location>
</feature>
<feature type="compositionally biased region" description="Polar residues" evidence="1">
    <location>
        <begin position="610"/>
        <end position="628"/>
    </location>
</feature>
<feature type="compositionally biased region" description="Pro residues" evidence="1">
    <location>
        <begin position="822"/>
        <end position="839"/>
    </location>
</feature>
<feature type="region of interest" description="Disordered" evidence="1">
    <location>
        <begin position="211"/>
        <end position="231"/>
    </location>
</feature>
<feature type="region of interest" description="Disordered" evidence="1">
    <location>
        <begin position="177"/>
        <end position="199"/>
    </location>
</feature>
<dbReference type="AlphaFoldDB" id="A0A2N5V0B5"/>
<feature type="compositionally biased region" description="Basic and acidic residues" evidence="1">
    <location>
        <begin position="219"/>
        <end position="231"/>
    </location>
</feature>
<evidence type="ECO:0000313" key="3">
    <source>
        <dbReference type="Proteomes" id="UP000235388"/>
    </source>
</evidence>
<feature type="compositionally biased region" description="Polar residues" evidence="1">
    <location>
        <begin position="656"/>
        <end position="673"/>
    </location>
</feature>
<feature type="compositionally biased region" description="Low complexity" evidence="1">
    <location>
        <begin position="309"/>
        <end position="319"/>
    </location>
</feature>
<protein>
    <submittedName>
        <fullName evidence="2">Uncharacterized protein</fullName>
    </submittedName>
</protein>
<dbReference type="OrthoDB" id="2507845at2759"/>
<feature type="region of interest" description="Disordered" evidence="1">
    <location>
        <begin position="685"/>
        <end position="946"/>
    </location>
</feature>
<sequence>MSKTLGHGENSVSANQQLNGRRFTTTLVDHREGSPPQWSLLQLYHQELRHPSPAASPCPAAQLKLTIASLIFTMPTAKKRHPAVVASTDFKPFCPSNHKTELLTFIYQVDPHAEVPTKILVGDLRHVAADHLEILKQQQLPPSSSEDTSSSLSSAEDEDLTLIDKPKRSSRIIELLNQQQELPDPQPDRLDPQPELPKPRPKLLLELDLQHPEPLNPPREPERINPLREPLDPLPETLDLKQRLPQKLLQNPFNLCLNFYARAIPIKILKAQVTFAKSHLKRHKRPLEDEADKDSPTDPSENSSLSAQSDSPENNSNSESETESNSEFDSDDQAAKNCKGKERARNHSPSNRSNRTRNAKPPSKSVRPLKSALANKNGHGARSSRNCVVCIESSDDDRCYHTRSGYQPATPRPPLPDHDIMGYTKEGWQGGHNSYSRPKMTSYLQRPADGKQYDQDIPTGSAPKSHGRLKRRRYVLAAGGGDQDFVAAGLDHNQNKEDPSEWRFTPAPVPFTTNSGASQQSSHSYHPNAQTPFSMNPGASQKSSWSFDPSAQPFQSNFQSTYGHQSAQSVLRPTNVALSFGYHPTQSNVAPAFAYQPSLTHFDYSPQAFQNRNTTSFPANPSSSYNNADNHKTSGPKPFDYSQYWNTKRTKPQHLNKANSQSNGQGLAPSSQKEATFDFSIAAHTQEKAVSPPPSRFSQPSSLGNRPPLPLGHLGQAGPQGNQPNNPPPQPPGHYGQPGPQGNQPNHPPPPPPGHLGQSGRQQSNNPPPLPSGPFVHSGCQGNQPNNPPPRIFGQSASPEYQPKKPFNQCGIQPHQSCAPRGTPPLANPLPKNPAPRGTPPSGQSATQVNQTFGNFSFGQSAQINPPRPQIDWLNQSGSHGNPPTSQILLASHQFGQPDIRQQLPPNPFGQTSFPTTTPNTATAFWPTSVEPTTNNPFGSEVPSNV</sequence>
<feature type="compositionally biased region" description="Low complexity" evidence="1">
    <location>
        <begin position="733"/>
        <end position="745"/>
    </location>
</feature>
<keyword evidence="3" id="KW-1185">Reference proteome</keyword>
<feature type="compositionally biased region" description="Polar residues" evidence="1">
    <location>
        <begin position="930"/>
        <end position="946"/>
    </location>
</feature>
<feature type="region of interest" description="Disordered" evidence="1">
    <location>
        <begin position="610"/>
        <end position="644"/>
    </location>
</feature>
<evidence type="ECO:0000256" key="1">
    <source>
        <dbReference type="SAM" id="MobiDB-lite"/>
    </source>
</evidence>
<feature type="compositionally biased region" description="Low complexity" evidence="1">
    <location>
        <begin position="143"/>
        <end position="154"/>
    </location>
</feature>
<dbReference type="Proteomes" id="UP000235388">
    <property type="component" value="Unassembled WGS sequence"/>
</dbReference>
<feature type="compositionally biased region" description="Polar residues" evidence="1">
    <location>
        <begin position="10"/>
        <end position="20"/>
    </location>
</feature>
<dbReference type="STRING" id="200324.A0A2N5V0B5"/>
<proteinExistence type="predicted"/>
<feature type="region of interest" description="Disordered" evidence="1">
    <location>
        <begin position="280"/>
        <end position="368"/>
    </location>
</feature>
<feature type="compositionally biased region" description="Polar residues" evidence="1">
    <location>
        <begin position="873"/>
        <end position="889"/>
    </location>
</feature>
<gene>
    <name evidence="2" type="ORF">PCANC_10073</name>
</gene>
<feature type="compositionally biased region" description="Polar residues" evidence="1">
    <location>
        <begin position="841"/>
        <end position="864"/>
    </location>
</feature>
<comment type="caution">
    <text evidence="2">The sequence shown here is derived from an EMBL/GenBank/DDBJ whole genome shotgun (WGS) entry which is preliminary data.</text>
</comment>
<dbReference type="EMBL" id="PGCJ01000147">
    <property type="protein sequence ID" value="PLW43450.1"/>
    <property type="molecule type" value="Genomic_DNA"/>
</dbReference>
<organism evidence="2 3">
    <name type="scientific">Puccinia coronata f. sp. avenae</name>
    <dbReference type="NCBI Taxonomy" id="200324"/>
    <lineage>
        <taxon>Eukaryota</taxon>
        <taxon>Fungi</taxon>
        <taxon>Dikarya</taxon>
        <taxon>Basidiomycota</taxon>
        <taxon>Pucciniomycotina</taxon>
        <taxon>Pucciniomycetes</taxon>
        <taxon>Pucciniales</taxon>
        <taxon>Pucciniaceae</taxon>
        <taxon>Puccinia</taxon>
    </lineage>
</organism>
<reference evidence="2 3" key="1">
    <citation type="submission" date="2017-11" db="EMBL/GenBank/DDBJ databases">
        <title>De novo assembly and phasing of dikaryotic genomes from two isolates of Puccinia coronata f. sp. avenae, the causal agent of oat crown rust.</title>
        <authorList>
            <person name="Miller M.E."/>
            <person name="Zhang Y."/>
            <person name="Omidvar V."/>
            <person name="Sperschneider J."/>
            <person name="Schwessinger B."/>
            <person name="Raley C."/>
            <person name="Palmer J.M."/>
            <person name="Garnica D."/>
            <person name="Upadhyaya N."/>
            <person name="Rathjen J."/>
            <person name="Taylor J.M."/>
            <person name="Park R.F."/>
            <person name="Dodds P.N."/>
            <person name="Hirsch C.D."/>
            <person name="Kianian S.F."/>
            <person name="Figueroa M."/>
        </authorList>
    </citation>
    <scope>NUCLEOTIDE SEQUENCE [LARGE SCALE GENOMIC DNA]</scope>
    <source>
        <strain evidence="2">12NC29</strain>
    </source>
</reference>
<feature type="region of interest" description="Disordered" evidence="1">
    <location>
        <begin position="654"/>
        <end position="673"/>
    </location>
</feature>
<name>A0A2N5V0B5_9BASI</name>
<feature type="region of interest" description="Disordered" evidence="1">
    <location>
        <begin position="135"/>
        <end position="163"/>
    </location>
</feature>
<feature type="compositionally biased region" description="Acidic residues" evidence="1">
    <location>
        <begin position="320"/>
        <end position="332"/>
    </location>
</feature>
<feature type="region of interest" description="Disordered" evidence="1">
    <location>
        <begin position="511"/>
        <end position="550"/>
    </location>
</feature>
<feature type="region of interest" description="Disordered" evidence="1">
    <location>
        <begin position="1"/>
        <end position="20"/>
    </location>
</feature>